<dbReference type="GO" id="GO:0006488">
    <property type="term" value="P:dolichol-linked oligosaccharide biosynthetic process"/>
    <property type="evidence" value="ECO:0007669"/>
    <property type="project" value="TreeGrafter"/>
</dbReference>
<dbReference type="Proteomes" id="UP000750334">
    <property type="component" value="Unassembled WGS sequence"/>
</dbReference>
<dbReference type="Pfam" id="PF04101">
    <property type="entry name" value="Glyco_tran_28_C"/>
    <property type="match status" value="1"/>
</dbReference>
<keyword evidence="10" id="KW-1185">Reference proteome</keyword>
<dbReference type="PANTHER" id="PTHR47043">
    <property type="entry name" value="UDP-N-ACETYLGLUCOSAMINE TRANSFERASE SUBUNIT ALG13"/>
    <property type="match status" value="1"/>
</dbReference>
<dbReference type="EMBL" id="PUHR01000201">
    <property type="protein sequence ID" value="KAG0659022.1"/>
    <property type="molecule type" value="Genomic_DNA"/>
</dbReference>
<dbReference type="InterPro" id="IPR007235">
    <property type="entry name" value="Glyco_trans_28_C"/>
</dbReference>
<sequence>MKTIFVTCGATVPFPDLITSVLDKKFIDTAIKFGYNRLIAQIGNGYTETLLKNVSKLDTTNNYICPLTAEQLGCNEVACSFKLKANDFEFIAIAYSSKIEDIIRNHASLVISHAGTGSILDALKLTKRLIVCVNDKLMDNHQQQIADKFEDLGYIVACKATSASLMRGIDIIQTNTLQEFSTTRNTNFENLLIKTAYSNTTGLYK</sequence>
<dbReference type="InterPro" id="IPR052474">
    <property type="entry name" value="UDP-GlcNAc_transferase"/>
</dbReference>
<dbReference type="Gene3D" id="3.40.50.2000">
    <property type="entry name" value="Glycogen Phosphorylase B"/>
    <property type="match status" value="1"/>
</dbReference>
<evidence type="ECO:0000256" key="7">
    <source>
        <dbReference type="RuleBase" id="RU362128"/>
    </source>
</evidence>
<gene>
    <name evidence="7 9" type="primary">ALG13</name>
    <name evidence="9" type="ORF">C6P45_002043</name>
</gene>
<comment type="subcellular location">
    <subcellularLocation>
        <location evidence="7">Endoplasmic reticulum</location>
    </subcellularLocation>
</comment>
<reference evidence="9 10" key="1">
    <citation type="submission" date="2020-11" db="EMBL/GenBank/DDBJ databases">
        <title>Kefir isolates.</title>
        <authorList>
            <person name="Marcisauskas S."/>
            <person name="Kim Y."/>
            <person name="Blasche S."/>
        </authorList>
    </citation>
    <scope>NUCLEOTIDE SEQUENCE [LARGE SCALE GENOMIC DNA]</scope>
    <source>
        <strain evidence="9 10">OG2</strain>
    </source>
</reference>
<evidence type="ECO:0000313" key="9">
    <source>
        <dbReference type="EMBL" id="KAG0659022.1"/>
    </source>
</evidence>
<protein>
    <recommendedName>
        <fullName evidence="3 7">UDP-N-acetylglucosamine transferase subunit ALG13</fullName>
        <ecNumber evidence="2 7">2.4.1.141</ecNumber>
    </recommendedName>
    <alternativeName>
        <fullName evidence="5 7">Asparagine-linked glycosylation protein 13</fullName>
    </alternativeName>
</protein>
<keyword evidence="7 9" id="KW-0328">Glycosyltransferase</keyword>
<keyword evidence="7" id="KW-0808">Transferase</keyword>
<dbReference type="PANTHER" id="PTHR47043:SF1">
    <property type="entry name" value="UDP-N-ACETYLGLUCOSAMINE TRANSFERASE SUBUNIT ALG13"/>
    <property type="match status" value="1"/>
</dbReference>
<evidence type="ECO:0000256" key="5">
    <source>
        <dbReference type="ARBA" id="ARBA00032061"/>
    </source>
</evidence>
<evidence type="ECO:0000259" key="8">
    <source>
        <dbReference type="Pfam" id="PF04101"/>
    </source>
</evidence>
<name>A0A9P7B4L6_MAUEX</name>
<dbReference type="OrthoDB" id="20273at2759"/>
<evidence type="ECO:0000313" key="10">
    <source>
        <dbReference type="Proteomes" id="UP000750334"/>
    </source>
</evidence>
<dbReference type="EC" id="2.4.1.141" evidence="2 7"/>
<keyword evidence="7" id="KW-0256">Endoplasmic reticulum</keyword>
<evidence type="ECO:0000256" key="4">
    <source>
        <dbReference type="ARBA" id="ARBA00024804"/>
    </source>
</evidence>
<comment type="caution">
    <text evidence="9">The sequence shown here is derived from an EMBL/GenBank/DDBJ whole genome shotgun (WGS) entry which is preliminary data.</text>
</comment>
<feature type="domain" description="Glycosyl transferase family 28 C-terminal" evidence="8">
    <location>
        <begin position="3"/>
        <end position="192"/>
    </location>
</feature>
<dbReference type="GO" id="GO:0004577">
    <property type="term" value="F:N-acetylglucosaminyldiphosphodolichol N-acetylglucosaminyltransferase activity"/>
    <property type="evidence" value="ECO:0007669"/>
    <property type="project" value="UniProtKB-EC"/>
</dbReference>
<proteinExistence type="inferred from homology"/>
<dbReference type="GO" id="GO:0043541">
    <property type="term" value="C:UDP-N-acetylglucosamine transferase complex"/>
    <property type="evidence" value="ECO:0007669"/>
    <property type="project" value="TreeGrafter"/>
</dbReference>
<comment type="subunit">
    <text evidence="1 7">Heterodimer with ALG14 to form a functional enzyme.</text>
</comment>
<accession>A0A9P7B4L6</accession>
<evidence type="ECO:0000256" key="3">
    <source>
        <dbReference type="ARBA" id="ARBA00017468"/>
    </source>
</evidence>
<evidence type="ECO:0000256" key="2">
    <source>
        <dbReference type="ARBA" id="ARBA00012614"/>
    </source>
</evidence>
<evidence type="ECO:0000256" key="6">
    <source>
        <dbReference type="ARBA" id="ARBA00048184"/>
    </source>
</evidence>
<comment type="catalytic activity">
    <reaction evidence="6">
        <text>an N-acetyl-alpha-D-glucosaminyl-diphospho-di-trans,poly-cis-dolichol + UDP-N-acetyl-alpha-D-glucosamine = an N,N'-diacetylchitobiosyl-diphospho-di-trans,poly-cis-dolichol + UDP + H(+)</text>
        <dbReference type="Rhea" id="RHEA:23380"/>
        <dbReference type="Rhea" id="RHEA-COMP:19507"/>
        <dbReference type="Rhea" id="RHEA-COMP:19510"/>
        <dbReference type="ChEBI" id="CHEBI:15378"/>
        <dbReference type="ChEBI" id="CHEBI:57269"/>
        <dbReference type="ChEBI" id="CHEBI:57705"/>
        <dbReference type="ChEBI" id="CHEBI:58223"/>
        <dbReference type="ChEBI" id="CHEBI:58427"/>
        <dbReference type="EC" id="2.4.1.141"/>
    </reaction>
</comment>
<organism evidence="9 10">
    <name type="scientific">Maudiozyma exigua</name>
    <name type="common">Yeast</name>
    <name type="synonym">Kazachstania exigua</name>
    <dbReference type="NCBI Taxonomy" id="34358"/>
    <lineage>
        <taxon>Eukaryota</taxon>
        <taxon>Fungi</taxon>
        <taxon>Dikarya</taxon>
        <taxon>Ascomycota</taxon>
        <taxon>Saccharomycotina</taxon>
        <taxon>Saccharomycetes</taxon>
        <taxon>Saccharomycetales</taxon>
        <taxon>Saccharomycetaceae</taxon>
        <taxon>Maudiozyma</taxon>
    </lineage>
</organism>
<dbReference type="AlphaFoldDB" id="A0A9P7B4L6"/>
<evidence type="ECO:0000256" key="1">
    <source>
        <dbReference type="ARBA" id="ARBA00011198"/>
    </source>
</evidence>
<comment type="function">
    <text evidence="4 7">Involved in protein N-glycosylation. Essential for the second step of the dolichol-linked oligosaccharide pathway.</text>
</comment>
<comment type="similarity">
    <text evidence="7">Belongs to the glycosyltransferase 28 family.</text>
</comment>